<gene>
    <name evidence="2" type="ORF">K8W16_07635</name>
</gene>
<accession>A0A921AX28</accession>
<keyword evidence="1" id="KW-1133">Transmembrane helix</keyword>
<feature type="transmembrane region" description="Helical" evidence="1">
    <location>
        <begin position="84"/>
        <end position="105"/>
    </location>
</feature>
<organism evidence="2 3">
    <name type="scientific">Mailhella massiliensis</name>
    <dbReference type="NCBI Taxonomy" id="1903261"/>
    <lineage>
        <taxon>Bacteria</taxon>
        <taxon>Pseudomonadati</taxon>
        <taxon>Thermodesulfobacteriota</taxon>
        <taxon>Desulfovibrionia</taxon>
        <taxon>Desulfovibrionales</taxon>
        <taxon>Desulfovibrionaceae</taxon>
        <taxon>Mailhella</taxon>
    </lineage>
</organism>
<dbReference type="AlphaFoldDB" id="A0A921AX28"/>
<reference evidence="2" key="2">
    <citation type="submission" date="2021-09" db="EMBL/GenBank/DDBJ databases">
        <authorList>
            <person name="Gilroy R."/>
        </authorList>
    </citation>
    <scope>NUCLEOTIDE SEQUENCE</scope>
    <source>
        <strain evidence="2">ChiGjej2B2-19336</strain>
    </source>
</reference>
<protein>
    <submittedName>
        <fullName evidence="2">Uncharacterized protein</fullName>
    </submittedName>
</protein>
<evidence type="ECO:0000256" key="1">
    <source>
        <dbReference type="SAM" id="Phobius"/>
    </source>
</evidence>
<comment type="caution">
    <text evidence="2">The sequence shown here is derived from an EMBL/GenBank/DDBJ whole genome shotgun (WGS) entry which is preliminary data.</text>
</comment>
<dbReference type="EMBL" id="DYZA01000154">
    <property type="protein sequence ID" value="HJD97501.1"/>
    <property type="molecule type" value="Genomic_DNA"/>
</dbReference>
<keyword evidence="1" id="KW-0472">Membrane</keyword>
<sequence>MNDLGNESRHAAEYLDWFRGIWPLALLACVLAFLVAAGHIKRSYRQRSRGQIIGNMLWSALVTGFLALGAVALLPLVAPEPTRGMEIGVVIFVCVFGVKGMDVVLRRFMGLSVVDLMDPADINDIRRGMSPRQQEEHARNCPFRCGDCRRR</sequence>
<dbReference type="RefSeq" id="WP_304122555.1">
    <property type="nucleotide sequence ID" value="NZ_DYZA01000154.1"/>
</dbReference>
<proteinExistence type="predicted"/>
<evidence type="ECO:0000313" key="3">
    <source>
        <dbReference type="Proteomes" id="UP000698963"/>
    </source>
</evidence>
<keyword evidence="1" id="KW-0812">Transmembrane</keyword>
<dbReference type="Proteomes" id="UP000698963">
    <property type="component" value="Unassembled WGS sequence"/>
</dbReference>
<evidence type="ECO:0000313" key="2">
    <source>
        <dbReference type="EMBL" id="HJD97501.1"/>
    </source>
</evidence>
<reference evidence="2" key="1">
    <citation type="journal article" date="2021" name="PeerJ">
        <title>Extensive microbial diversity within the chicken gut microbiome revealed by metagenomics and culture.</title>
        <authorList>
            <person name="Gilroy R."/>
            <person name="Ravi A."/>
            <person name="Getino M."/>
            <person name="Pursley I."/>
            <person name="Horton D.L."/>
            <person name="Alikhan N.F."/>
            <person name="Baker D."/>
            <person name="Gharbi K."/>
            <person name="Hall N."/>
            <person name="Watson M."/>
            <person name="Adriaenssens E.M."/>
            <person name="Foster-Nyarko E."/>
            <person name="Jarju S."/>
            <person name="Secka A."/>
            <person name="Antonio M."/>
            <person name="Oren A."/>
            <person name="Chaudhuri R.R."/>
            <person name="La Ragione R."/>
            <person name="Hildebrand F."/>
            <person name="Pallen M.J."/>
        </authorList>
    </citation>
    <scope>NUCLEOTIDE SEQUENCE</scope>
    <source>
        <strain evidence="2">ChiGjej2B2-19336</strain>
    </source>
</reference>
<feature type="transmembrane region" description="Helical" evidence="1">
    <location>
        <begin position="52"/>
        <end position="78"/>
    </location>
</feature>
<feature type="transmembrane region" description="Helical" evidence="1">
    <location>
        <begin position="20"/>
        <end position="40"/>
    </location>
</feature>
<name>A0A921AX28_9BACT</name>